<dbReference type="GO" id="GO:0004560">
    <property type="term" value="F:alpha-L-fucosidase activity"/>
    <property type="evidence" value="ECO:0007669"/>
    <property type="project" value="InterPro"/>
</dbReference>
<accession>A0A0F9EKY8</accession>
<evidence type="ECO:0000313" key="2">
    <source>
        <dbReference type="EMBL" id="KKL74709.1"/>
    </source>
</evidence>
<dbReference type="AlphaFoldDB" id="A0A0F9EKY8"/>
<evidence type="ECO:0000259" key="1">
    <source>
        <dbReference type="Pfam" id="PF01120"/>
    </source>
</evidence>
<comment type="caution">
    <text evidence="2">The sequence shown here is derived from an EMBL/GenBank/DDBJ whole genome shotgun (WGS) entry which is preliminary data.</text>
</comment>
<feature type="domain" description="Glycoside hydrolase family 29 N-terminal" evidence="1">
    <location>
        <begin position="2"/>
        <end position="86"/>
    </location>
</feature>
<reference evidence="2" key="1">
    <citation type="journal article" date="2015" name="Nature">
        <title>Complex archaea that bridge the gap between prokaryotes and eukaryotes.</title>
        <authorList>
            <person name="Spang A."/>
            <person name="Saw J.H."/>
            <person name="Jorgensen S.L."/>
            <person name="Zaremba-Niedzwiedzka K."/>
            <person name="Martijn J."/>
            <person name="Lind A.E."/>
            <person name="van Eijk R."/>
            <person name="Schleper C."/>
            <person name="Guy L."/>
            <person name="Ettema T.J."/>
        </authorList>
    </citation>
    <scope>NUCLEOTIDE SEQUENCE</scope>
</reference>
<dbReference type="Pfam" id="PF01120">
    <property type="entry name" value="Alpha_L_fucos"/>
    <property type="match status" value="1"/>
</dbReference>
<sequence>MNYTPDKESIKSHQVPDWFHDAKFGIFIHWGLFSVPAFAKAKIDLGESQKKGIEEHFKNNPYAEWYLNSLRIEGSPTQRYQKENYGE</sequence>
<feature type="non-terminal residue" evidence="2">
    <location>
        <position position="87"/>
    </location>
</feature>
<dbReference type="InterPro" id="IPR017853">
    <property type="entry name" value="GH"/>
</dbReference>
<organism evidence="2">
    <name type="scientific">marine sediment metagenome</name>
    <dbReference type="NCBI Taxonomy" id="412755"/>
    <lineage>
        <taxon>unclassified sequences</taxon>
        <taxon>metagenomes</taxon>
        <taxon>ecological metagenomes</taxon>
    </lineage>
</organism>
<dbReference type="EMBL" id="LAZR01024565">
    <property type="protein sequence ID" value="KKL74709.1"/>
    <property type="molecule type" value="Genomic_DNA"/>
</dbReference>
<dbReference type="Gene3D" id="3.20.20.80">
    <property type="entry name" value="Glycosidases"/>
    <property type="match status" value="1"/>
</dbReference>
<dbReference type="GO" id="GO:0005975">
    <property type="term" value="P:carbohydrate metabolic process"/>
    <property type="evidence" value="ECO:0007669"/>
    <property type="project" value="InterPro"/>
</dbReference>
<gene>
    <name evidence="2" type="ORF">LCGC14_2062170</name>
</gene>
<protein>
    <recommendedName>
        <fullName evidence="1">Glycoside hydrolase family 29 N-terminal domain-containing protein</fullName>
    </recommendedName>
</protein>
<dbReference type="SUPFAM" id="SSF51445">
    <property type="entry name" value="(Trans)glycosidases"/>
    <property type="match status" value="1"/>
</dbReference>
<name>A0A0F9EKY8_9ZZZZ</name>
<proteinExistence type="predicted"/>
<dbReference type="InterPro" id="IPR057739">
    <property type="entry name" value="Glyco_hydro_29_N"/>
</dbReference>